<evidence type="ECO:0000313" key="2">
    <source>
        <dbReference type="Proteomes" id="UP000092993"/>
    </source>
</evidence>
<comment type="caution">
    <text evidence="1">The sequence shown here is derived from an EMBL/GenBank/DDBJ whole genome shotgun (WGS) entry which is preliminary data.</text>
</comment>
<organism evidence="1 2">
    <name type="scientific">Grifola frondosa</name>
    <name type="common">Maitake</name>
    <name type="synonym">Polyporus frondosus</name>
    <dbReference type="NCBI Taxonomy" id="5627"/>
    <lineage>
        <taxon>Eukaryota</taxon>
        <taxon>Fungi</taxon>
        <taxon>Dikarya</taxon>
        <taxon>Basidiomycota</taxon>
        <taxon>Agaricomycotina</taxon>
        <taxon>Agaricomycetes</taxon>
        <taxon>Polyporales</taxon>
        <taxon>Grifolaceae</taxon>
        <taxon>Grifola</taxon>
    </lineage>
</organism>
<reference evidence="1 2" key="1">
    <citation type="submission" date="2016-03" db="EMBL/GenBank/DDBJ databases">
        <title>Whole genome sequencing of Grifola frondosa 9006-11.</title>
        <authorList>
            <person name="Min B."/>
            <person name="Park H."/>
            <person name="Kim J.-G."/>
            <person name="Cho H."/>
            <person name="Oh Y.-L."/>
            <person name="Kong W.-S."/>
            <person name="Choi I.-G."/>
        </authorList>
    </citation>
    <scope>NUCLEOTIDE SEQUENCE [LARGE SCALE GENOMIC DNA]</scope>
    <source>
        <strain evidence="1 2">9006-11</strain>
    </source>
</reference>
<name>A0A1C7LWT5_GRIFR</name>
<dbReference type="EMBL" id="LUGG01000018">
    <property type="protein sequence ID" value="OBZ69165.1"/>
    <property type="molecule type" value="Genomic_DNA"/>
</dbReference>
<accession>A0A1C7LWT5</accession>
<gene>
    <name evidence="1" type="ORF">A0H81_10910</name>
</gene>
<dbReference type="Proteomes" id="UP000092993">
    <property type="component" value="Unassembled WGS sequence"/>
</dbReference>
<proteinExistence type="predicted"/>
<sequence length="144" mass="15409">MTDQQSSSSLANAGGICPTVKDSNPGIPVGRTSFVPCVTMKSVAVCGAAGKSKSKPTERADREDSSYLVLGITPARVCQGTPASIGFCVGALDVELDHAPPSIYYTPTMIPEPLYSPHPTPRREQYRYCPVRRRVVIVIDVVTV</sequence>
<protein>
    <submittedName>
        <fullName evidence="1">Uncharacterized protein</fullName>
    </submittedName>
</protein>
<keyword evidence="2" id="KW-1185">Reference proteome</keyword>
<evidence type="ECO:0000313" key="1">
    <source>
        <dbReference type="EMBL" id="OBZ69165.1"/>
    </source>
</evidence>
<dbReference type="AlphaFoldDB" id="A0A1C7LWT5"/>